<proteinExistence type="predicted"/>
<evidence type="ECO:0000256" key="1">
    <source>
        <dbReference type="ARBA" id="ARBA00023157"/>
    </source>
</evidence>
<keyword evidence="2" id="KW-0812">Transmembrane</keyword>
<feature type="transmembrane region" description="Helical" evidence="2">
    <location>
        <begin position="6"/>
        <end position="25"/>
    </location>
</feature>
<dbReference type="EMBL" id="NEDP02002202">
    <property type="protein sequence ID" value="OWF51596.1"/>
    <property type="molecule type" value="Genomic_DNA"/>
</dbReference>
<evidence type="ECO:0000313" key="4">
    <source>
        <dbReference type="EMBL" id="OWF51596.1"/>
    </source>
</evidence>
<dbReference type="PANTHER" id="PTHR39319">
    <property type="entry name" value="SI:DKEY-256H2.1"/>
    <property type="match status" value="1"/>
</dbReference>
<dbReference type="Pfam" id="PF09112">
    <property type="entry name" value="N-glycanase_N"/>
    <property type="match status" value="2"/>
</dbReference>
<dbReference type="InterPro" id="IPR014784">
    <property type="entry name" value="Cu2_ascorb_mOase-like_C"/>
</dbReference>
<dbReference type="InterPro" id="IPR015197">
    <property type="entry name" value="PngaseF_C"/>
</dbReference>
<dbReference type="Gene3D" id="3.50.30.30">
    <property type="match status" value="1"/>
</dbReference>
<keyword evidence="2" id="KW-1133">Transmembrane helix</keyword>
<dbReference type="InterPro" id="IPR008977">
    <property type="entry name" value="PHM/PNGase_F_dom_sf"/>
</dbReference>
<protein>
    <recommendedName>
        <fullName evidence="3">Peptide-N-glycosidase F N-terminal domain-containing protein</fullName>
    </recommendedName>
</protein>
<dbReference type="SUPFAM" id="SSF52025">
    <property type="entry name" value="PA domain"/>
    <property type="match status" value="1"/>
</dbReference>
<organism evidence="4 5">
    <name type="scientific">Mizuhopecten yessoensis</name>
    <name type="common">Japanese scallop</name>
    <name type="synonym">Patinopecten yessoensis</name>
    <dbReference type="NCBI Taxonomy" id="6573"/>
    <lineage>
        <taxon>Eukaryota</taxon>
        <taxon>Metazoa</taxon>
        <taxon>Spiralia</taxon>
        <taxon>Lophotrochozoa</taxon>
        <taxon>Mollusca</taxon>
        <taxon>Bivalvia</taxon>
        <taxon>Autobranchia</taxon>
        <taxon>Pteriomorphia</taxon>
        <taxon>Pectinida</taxon>
        <taxon>Pectinoidea</taxon>
        <taxon>Pectinidae</taxon>
        <taxon>Mizuhopecten</taxon>
    </lineage>
</organism>
<dbReference type="CDD" id="cd00538">
    <property type="entry name" value="PA"/>
    <property type="match status" value="1"/>
</dbReference>
<dbReference type="InterPro" id="IPR046450">
    <property type="entry name" value="PA_dom_sf"/>
</dbReference>
<feature type="domain" description="Peptide-N-glycosidase F N-terminal" evidence="3">
    <location>
        <begin position="432"/>
        <end position="556"/>
    </location>
</feature>
<dbReference type="GO" id="GO:0016715">
    <property type="term" value="F:oxidoreductase activity, acting on paired donors, with incorporation or reduction of molecular oxygen, reduced ascorbate as one donor, and incorporation of one atom of oxygen"/>
    <property type="evidence" value="ECO:0007669"/>
    <property type="project" value="InterPro"/>
</dbReference>
<gene>
    <name evidence="4" type="ORF">KP79_PYT04613</name>
</gene>
<accession>A0A210QS88</accession>
<keyword evidence="1" id="KW-1015">Disulfide bond</keyword>
<dbReference type="SUPFAM" id="SSF49742">
    <property type="entry name" value="PHM/PNGase F"/>
    <property type="match status" value="1"/>
</dbReference>
<dbReference type="PANTHER" id="PTHR39319:SF1">
    <property type="entry name" value="SI:DKEY-256H2.1"/>
    <property type="match status" value="1"/>
</dbReference>
<dbReference type="InterPro" id="IPR053251">
    <property type="entry name" value="N-glycanase"/>
</dbReference>
<dbReference type="SMART" id="SM01290">
    <property type="entry name" value="N-glycanase_N"/>
    <property type="match status" value="1"/>
</dbReference>
<dbReference type="Pfam" id="PF09113">
    <property type="entry name" value="N-glycanase_C"/>
    <property type="match status" value="1"/>
</dbReference>
<sequence>MVDVNIPLLFSILFVHIAVVSTIIPKAYTMHVKHKHTNVRIFDTFGVSVKQAKSSKCVGKFPPTLATAHPISTWSATVGKANLAFYKANSKHLGSKTRTLNDGEIIDYKPGTPASPFIIWGLYGKVVYPSQTFANSSMIVHVFDPQSGFLECMWTSDEGLKPIVNFTALNSIHFVFIPKSAGIHDVYGAMWMRDRILQTMTREASMSSTDVSVVMKRIHFSVVPLDKLGNWIPDALSQWHCVDHLCGYDQVVVRSDASPFPVVSKRLDARYDWLPSPQSVFGNKTVSLVRAETGCNSVEAVNGSIALVASGKCSFFQKVQTMQRSGAIGVVVFANKTESIQELSCNGGQCNTPLSIPATMVEYNSVYTGTEKLNISFQNTPSENFFLAINQAGSLAEVGWFLYPSMDFLVWQAQWFEYRDKLDKRLHTPATSVEIFTERVMQGKDGVVANITLPDLTDLQKFSKMELDMSLSCPGTMDTDCPHWDHTINLYVCCDPGSPLCGMELGRWISAFRRRIGRWMTDVSPLLPLLTSSTCVFNMKTEPWAMPWKPSLNLRFSQPRASGELYPEKVTVLYEPGATFDKTYNSHFKPYMFTVPDDIKKVEIFAVITGHGSDENGCGEFCVTSHHFKVNSHINNITFSNAGTPLGCADRVPYGVEPNEHGTWLYGRNGWCDGQNVLPWVIDVTDQLASPGTDNSLSYFGWYNGTDPNPKHSPGIIIMYSYLNEERMPHLPPLVLKKARSASYVDMKPEKYNIKQYTIVENEFENKFYNFYRSISS</sequence>
<dbReference type="InterPro" id="IPR003137">
    <property type="entry name" value="PA_domain"/>
</dbReference>
<dbReference type="AlphaFoldDB" id="A0A210QS88"/>
<dbReference type="Proteomes" id="UP000242188">
    <property type="component" value="Unassembled WGS sequence"/>
</dbReference>
<evidence type="ECO:0000313" key="5">
    <source>
        <dbReference type="Proteomes" id="UP000242188"/>
    </source>
</evidence>
<dbReference type="InterPro" id="IPR015196">
    <property type="entry name" value="PngaseF_N"/>
</dbReference>
<evidence type="ECO:0000256" key="2">
    <source>
        <dbReference type="SAM" id="Phobius"/>
    </source>
</evidence>
<name>A0A210QS88_MIZYE</name>
<reference evidence="4 5" key="1">
    <citation type="journal article" date="2017" name="Nat. Ecol. Evol.">
        <title>Scallop genome provides insights into evolution of bilaterian karyotype and development.</title>
        <authorList>
            <person name="Wang S."/>
            <person name="Zhang J."/>
            <person name="Jiao W."/>
            <person name="Li J."/>
            <person name="Xun X."/>
            <person name="Sun Y."/>
            <person name="Guo X."/>
            <person name="Huan P."/>
            <person name="Dong B."/>
            <person name="Zhang L."/>
            <person name="Hu X."/>
            <person name="Sun X."/>
            <person name="Wang J."/>
            <person name="Zhao C."/>
            <person name="Wang Y."/>
            <person name="Wang D."/>
            <person name="Huang X."/>
            <person name="Wang R."/>
            <person name="Lv J."/>
            <person name="Li Y."/>
            <person name="Zhang Z."/>
            <person name="Liu B."/>
            <person name="Lu W."/>
            <person name="Hui Y."/>
            <person name="Liang J."/>
            <person name="Zhou Z."/>
            <person name="Hou R."/>
            <person name="Li X."/>
            <person name="Liu Y."/>
            <person name="Li H."/>
            <person name="Ning X."/>
            <person name="Lin Y."/>
            <person name="Zhao L."/>
            <person name="Xing Q."/>
            <person name="Dou J."/>
            <person name="Li Y."/>
            <person name="Mao J."/>
            <person name="Guo H."/>
            <person name="Dou H."/>
            <person name="Li T."/>
            <person name="Mu C."/>
            <person name="Jiang W."/>
            <person name="Fu Q."/>
            <person name="Fu X."/>
            <person name="Miao Y."/>
            <person name="Liu J."/>
            <person name="Yu Q."/>
            <person name="Li R."/>
            <person name="Liao H."/>
            <person name="Li X."/>
            <person name="Kong Y."/>
            <person name="Jiang Z."/>
            <person name="Chourrout D."/>
            <person name="Li R."/>
            <person name="Bao Z."/>
        </authorList>
    </citation>
    <scope>NUCLEOTIDE SEQUENCE [LARGE SCALE GENOMIC DNA]</scope>
    <source>
        <strain evidence="4 5">PY_sf001</strain>
    </source>
</reference>
<dbReference type="Pfam" id="PF02225">
    <property type="entry name" value="PA"/>
    <property type="match status" value="1"/>
</dbReference>
<keyword evidence="5" id="KW-1185">Reference proteome</keyword>
<comment type="caution">
    <text evidence="4">The sequence shown here is derived from an EMBL/GenBank/DDBJ whole genome shotgun (WGS) entry which is preliminary data.</text>
</comment>
<evidence type="ECO:0000259" key="3">
    <source>
        <dbReference type="SMART" id="SM01290"/>
    </source>
</evidence>
<dbReference type="Gene3D" id="2.60.120.230">
    <property type="match status" value="2"/>
</dbReference>
<dbReference type="OrthoDB" id="406745at2759"/>
<keyword evidence="2" id="KW-0472">Membrane</keyword>